<dbReference type="SUPFAM" id="SSF55205">
    <property type="entry name" value="EPT/RTPC-like"/>
    <property type="match status" value="1"/>
</dbReference>
<keyword evidence="1" id="KW-0808">Transferase</keyword>
<name>A0A938YNW5_9ACTN</name>
<gene>
    <name evidence="3" type="ORF">JL107_07545</name>
</gene>
<dbReference type="Pfam" id="PF00275">
    <property type="entry name" value="EPSP_synthase"/>
    <property type="match status" value="1"/>
</dbReference>
<dbReference type="PANTHER" id="PTHR21090">
    <property type="entry name" value="AROM/DEHYDROQUINATE SYNTHASE"/>
    <property type="match status" value="1"/>
</dbReference>
<dbReference type="GO" id="GO:0009423">
    <property type="term" value="P:chorismate biosynthetic process"/>
    <property type="evidence" value="ECO:0007669"/>
    <property type="project" value="TreeGrafter"/>
</dbReference>
<dbReference type="InterPro" id="IPR001986">
    <property type="entry name" value="Enolpyruvate_Tfrase_dom"/>
</dbReference>
<evidence type="ECO:0000313" key="4">
    <source>
        <dbReference type="Proteomes" id="UP000663801"/>
    </source>
</evidence>
<evidence type="ECO:0000256" key="1">
    <source>
        <dbReference type="ARBA" id="ARBA00022679"/>
    </source>
</evidence>
<dbReference type="GO" id="GO:0003866">
    <property type="term" value="F:3-phosphoshikimate 1-carboxyvinyltransferase activity"/>
    <property type="evidence" value="ECO:0007669"/>
    <property type="project" value="TreeGrafter"/>
</dbReference>
<evidence type="ECO:0000313" key="3">
    <source>
        <dbReference type="EMBL" id="MBM9476290.1"/>
    </source>
</evidence>
<dbReference type="PANTHER" id="PTHR21090:SF5">
    <property type="entry name" value="PENTAFUNCTIONAL AROM POLYPEPTIDE"/>
    <property type="match status" value="1"/>
</dbReference>
<accession>A0A938YNW5</accession>
<dbReference type="Proteomes" id="UP000663801">
    <property type="component" value="Unassembled WGS sequence"/>
</dbReference>
<dbReference type="EMBL" id="JAERWL010000006">
    <property type="protein sequence ID" value="MBM9476290.1"/>
    <property type="molecule type" value="Genomic_DNA"/>
</dbReference>
<keyword evidence="4" id="KW-1185">Reference proteome</keyword>
<protein>
    <recommendedName>
        <fullName evidence="2">Enolpyruvate transferase domain-containing protein</fullName>
    </recommendedName>
</protein>
<proteinExistence type="predicted"/>
<feature type="domain" description="Enolpyruvate transferase" evidence="2">
    <location>
        <begin position="71"/>
        <end position="281"/>
    </location>
</feature>
<sequence>MTGRDAWQRDDRPSGWSAPTALIPVRGRVSVPGSPTATLAEVARAAAGVGPVLLTDPAHTPATLAACDRARAAGADVRTGPDGWLVVPAGAGPRPVDAVDPTVRPVAPDLAVAAGFLAAAALTTGTVVVRTWPAHDPAGDRVRAVLADLGTYVVRTAEGLTCTSRSTSGELTGVRADLRGLPGPVPVLVVLAALADGRSELRVGDVPEVTAVLAAVTAVGGRVRREGDVLIVDPGPPTGGSWPTAGSAAVAMAGAVLGLRVPGLVVDDLAPLTAVVPGFTDLWLRLLWADEHLLPGTSSGGEEPRH</sequence>
<comment type="caution">
    <text evidence="3">The sequence shown here is derived from an EMBL/GenBank/DDBJ whole genome shotgun (WGS) entry which is preliminary data.</text>
</comment>
<dbReference type="RefSeq" id="WP_205256367.1">
    <property type="nucleotide sequence ID" value="NZ_BAAAPV010000001.1"/>
</dbReference>
<dbReference type="AlphaFoldDB" id="A0A938YNW5"/>
<evidence type="ECO:0000259" key="2">
    <source>
        <dbReference type="Pfam" id="PF00275"/>
    </source>
</evidence>
<reference evidence="3" key="1">
    <citation type="submission" date="2021-01" db="EMBL/GenBank/DDBJ databases">
        <title>KCTC 19127 draft genome.</title>
        <authorList>
            <person name="An D."/>
        </authorList>
    </citation>
    <scope>NUCLEOTIDE SEQUENCE</scope>
    <source>
        <strain evidence="3">KCTC 19127</strain>
    </source>
</reference>
<dbReference type="InterPro" id="IPR013792">
    <property type="entry name" value="RNA3'P_cycl/enolpyr_Trfase_a/b"/>
</dbReference>
<dbReference type="InterPro" id="IPR036968">
    <property type="entry name" value="Enolpyruvate_Tfrase_sf"/>
</dbReference>
<dbReference type="Gene3D" id="3.65.10.10">
    <property type="entry name" value="Enolpyruvate transferase domain"/>
    <property type="match status" value="1"/>
</dbReference>
<organism evidence="3 4">
    <name type="scientific">Nakamurella flavida</name>
    <dbReference type="NCBI Taxonomy" id="363630"/>
    <lineage>
        <taxon>Bacteria</taxon>
        <taxon>Bacillati</taxon>
        <taxon>Actinomycetota</taxon>
        <taxon>Actinomycetes</taxon>
        <taxon>Nakamurellales</taxon>
        <taxon>Nakamurellaceae</taxon>
        <taxon>Nakamurella</taxon>
    </lineage>
</organism>